<dbReference type="AlphaFoldDB" id="A0A7M5WSH7"/>
<dbReference type="RefSeq" id="XP_066922202.1">
    <property type="nucleotide sequence ID" value="XM_067066101.1"/>
</dbReference>
<dbReference type="PANTHER" id="PTHR10672:SF3">
    <property type="entry name" value="PROTEIN HU-LI TAI SHAO"/>
    <property type="match status" value="1"/>
</dbReference>
<reference evidence="4" key="1">
    <citation type="submission" date="2021-01" db="UniProtKB">
        <authorList>
            <consortium name="EnsemblMetazoa"/>
        </authorList>
    </citation>
    <scope>IDENTIFICATION</scope>
</reference>
<keyword evidence="5" id="KW-1185">Reference proteome</keyword>
<feature type="region of interest" description="Disordered" evidence="2">
    <location>
        <begin position="521"/>
        <end position="604"/>
    </location>
</feature>
<dbReference type="EnsemblMetazoa" id="CLYHEMT010264.1">
    <property type="protein sequence ID" value="CLYHEMP010264.1"/>
    <property type="gene ID" value="CLYHEMG010264"/>
</dbReference>
<dbReference type="Gene3D" id="3.40.225.10">
    <property type="entry name" value="Class II aldolase/adducin N-terminal domain"/>
    <property type="match status" value="1"/>
</dbReference>
<dbReference type="SUPFAM" id="SSF53639">
    <property type="entry name" value="AraD/HMP-PK domain-like"/>
    <property type="match status" value="1"/>
</dbReference>
<dbReference type="GO" id="GO:0014069">
    <property type="term" value="C:postsynaptic density"/>
    <property type="evidence" value="ECO:0007669"/>
    <property type="project" value="TreeGrafter"/>
</dbReference>
<dbReference type="Proteomes" id="UP000594262">
    <property type="component" value="Unplaced"/>
</dbReference>
<feature type="compositionally biased region" description="Basic residues" evidence="2">
    <location>
        <begin position="582"/>
        <end position="604"/>
    </location>
</feature>
<evidence type="ECO:0000313" key="4">
    <source>
        <dbReference type="EnsemblMetazoa" id="CLYHEMP010264.1"/>
    </source>
</evidence>
<evidence type="ECO:0000256" key="2">
    <source>
        <dbReference type="SAM" id="MobiDB-lite"/>
    </source>
</evidence>
<dbReference type="FunFam" id="3.40.225.10:FF:000013">
    <property type="entry name" value="Class II aldolase"/>
    <property type="match status" value="1"/>
</dbReference>
<dbReference type="InterPro" id="IPR036409">
    <property type="entry name" value="Aldolase_II/adducin_N_sf"/>
</dbReference>
<feature type="domain" description="Class II aldolase/adducin N-terminal" evidence="3">
    <location>
        <begin position="135"/>
        <end position="317"/>
    </location>
</feature>
<evidence type="ECO:0000313" key="5">
    <source>
        <dbReference type="Proteomes" id="UP000594262"/>
    </source>
</evidence>
<dbReference type="InterPro" id="IPR051017">
    <property type="entry name" value="Aldolase-II_Adducin_sf"/>
</dbReference>
<evidence type="ECO:0000256" key="1">
    <source>
        <dbReference type="ARBA" id="ARBA00006274"/>
    </source>
</evidence>
<name>A0A7M5WSH7_9CNID</name>
<organism evidence="4 5">
    <name type="scientific">Clytia hemisphaerica</name>
    <dbReference type="NCBI Taxonomy" id="252671"/>
    <lineage>
        <taxon>Eukaryota</taxon>
        <taxon>Metazoa</taxon>
        <taxon>Cnidaria</taxon>
        <taxon>Hydrozoa</taxon>
        <taxon>Hydroidolina</taxon>
        <taxon>Leptothecata</taxon>
        <taxon>Obeliida</taxon>
        <taxon>Clytiidae</taxon>
        <taxon>Clytia</taxon>
    </lineage>
</organism>
<feature type="compositionally biased region" description="Polar residues" evidence="2">
    <location>
        <begin position="521"/>
        <end position="534"/>
    </location>
</feature>
<comment type="similarity">
    <text evidence="1">Belongs to the aldolase class II family. Adducin subfamily.</text>
</comment>
<dbReference type="PANTHER" id="PTHR10672">
    <property type="entry name" value="ADDUCIN"/>
    <property type="match status" value="1"/>
</dbReference>
<proteinExistence type="inferred from homology"/>
<dbReference type="GO" id="GO:0005856">
    <property type="term" value="C:cytoskeleton"/>
    <property type="evidence" value="ECO:0007669"/>
    <property type="project" value="TreeGrafter"/>
</dbReference>
<dbReference type="InterPro" id="IPR001303">
    <property type="entry name" value="Aldolase_II/adducin_N"/>
</dbReference>
<dbReference type="OrthoDB" id="3238794at2759"/>
<dbReference type="Pfam" id="PF00596">
    <property type="entry name" value="Aldolase_II"/>
    <property type="match status" value="1"/>
</dbReference>
<protein>
    <recommendedName>
        <fullName evidence="3">Class II aldolase/adducin N-terminal domain-containing protein</fullName>
    </recommendedName>
</protein>
<evidence type="ECO:0000259" key="3">
    <source>
        <dbReference type="SMART" id="SM01007"/>
    </source>
</evidence>
<feature type="compositionally biased region" description="Low complexity" evidence="2">
    <location>
        <begin position="571"/>
        <end position="581"/>
    </location>
</feature>
<dbReference type="GO" id="GO:0005886">
    <property type="term" value="C:plasma membrane"/>
    <property type="evidence" value="ECO:0007669"/>
    <property type="project" value="UniProtKB-SubCell"/>
</dbReference>
<dbReference type="SMART" id="SM01007">
    <property type="entry name" value="Aldolase_II"/>
    <property type="match status" value="1"/>
</dbReference>
<sequence length="604" mass="67164">MNTDDVLADVKSSMTQRKARRYSEPGRGRRIRCPEEILRDIRGLKLRQRVSLVLGDELLKDELEQTIRNSTVNGVTRADTIRTFQDFLIPQAQPNFVNIGGGIGSAGTGMVVLPVNDIKGNGTTSYNINERQLRSKLAAVYRLVDLLGWSESIYNHISVRLSNESNEYLINPFGLLFNEITASSLVKCDASGNVVDEGSTTLGLNKAGFVLHSTIHEFRPDLNCIIHVHTPDVIAVSSMKCGLLRISQESLVVGNVSYHDYKGILINEEERESIQNDLGTENKIMILRNHGAVICGASIESAFHDLLNFMDACETQVKAIPIGLDNLNIVSEEAFQQVQDIQRNNCKINVTAEGKPQMSLADLTFEAYMRWMDSQGYRTGYAYRVPDLFTSPQKKKIPASQIPPHMSPEQINPYQALYDLKGPSMSRGNTHRNRFKWLNNPVQSTQYKKEFIQKQQPQIEPPILDEEPPMTNGHIDEQVTTEVSTHNDTKVVTKTTTVTETQVITEISAGNKDAKKETITVINGSTSSHSISPTEESRESVVQEAPQPKVENKQPVAAASPTRNGSAPDISSPSHESVKSPSKVKKSKSFKNMFGKKKDKKEGK</sequence>
<accession>A0A7M5WSH7</accession>
<dbReference type="NCBIfam" id="NF005451">
    <property type="entry name" value="PRK07044.1"/>
    <property type="match status" value="1"/>
</dbReference>
<dbReference type="GeneID" id="136809568"/>
<dbReference type="GO" id="GO:0051015">
    <property type="term" value="F:actin filament binding"/>
    <property type="evidence" value="ECO:0007669"/>
    <property type="project" value="TreeGrafter"/>
</dbReference>